<evidence type="ECO:0000313" key="6">
    <source>
        <dbReference type="Proteomes" id="UP000235739"/>
    </source>
</evidence>
<sequence length="407" mass="45515">MTRQRAINDQRQRLLRGIGSAQASRRSVLAGSAGLALAGLLSACGTKSTGTAASAALSPAKDLSDSEKIVNWANWTLYLDYDDETRKHPTLQRFMKESGLEANYVEDIDSNDSYYGKVQSQLSAGQDIGQDLMVLTDWMAERIIRQGYVQDLNHANIPNIKNLLPQLQDVRFDPGRKKSLTWQSGYTGLVWNKEVFPKGLENVEDLWDPALKGRITMLDEMRDTMPMLLLDQGVDIAGNWGQDEYSSALEVLEKNIGNGMIRQVKGNSYKQDLISGDAIAGLAYSGDITQLNFEEGNKWEFALPERGGLLWSDNFMVPMGATHKTNAEKLMDFYYQPDVAAEVAAYVNYLCPVDGAQEQMEKIDPELVSDPLIFPTQDFLKRATTERELSVEEETDFQNQFQEVIGV</sequence>
<dbReference type="RefSeq" id="WP_102597273.1">
    <property type="nucleotide sequence ID" value="NZ_JABUYH010000016.1"/>
</dbReference>
<dbReference type="InterPro" id="IPR001188">
    <property type="entry name" value="Sperm_putr-bd"/>
</dbReference>
<evidence type="ECO:0000256" key="4">
    <source>
        <dbReference type="ARBA" id="ARBA00022764"/>
    </source>
</evidence>
<dbReference type="AlphaFoldDB" id="A0A2N7S1V8"/>
<keyword evidence="3" id="KW-0732">Signal</keyword>
<dbReference type="Gene3D" id="3.40.190.10">
    <property type="entry name" value="Periplasmic binding protein-like II"/>
    <property type="match status" value="2"/>
</dbReference>
<dbReference type="CDD" id="cd13590">
    <property type="entry name" value="PBP2_PotD_PotF_like"/>
    <property type="match status" value="1"/>
</dbReference>
<proteinExistence type="predicted"/>
<accession>A0A2N7S1V8</accession>
<organism evidence="5 6">
    <name type="scientific">Glutamicibacter arilaitensis</name>
    <dbReference type="NCBI Taxonomy" id="256701"/>
    <lineage>
        <taxon>Bacteria</taxon>
        <taxon>Bacillati</taxon>
        <taxon>Actinomycetota</taxon>
        <taxon>Actinomycetes</taxon>
        <taxon>Micrococcales</taxon>
        <taxon>Micrococcaceae</taxon>
        <taxon>Glutamicibacter</taxon>
    </lineage>
</organism>
<name>A0A2N7S1V8_9MICC</name>
<dbReference type="InterPro" id="IPR006311">
    <property type="entry name" value="TAT_signal"/>
</dbReference>
<dbReference type="PANTHER" id="PTHR30222:SF17">
    <property type="entry name" value="SPERMIDINE_PUTRESCINE-BINDING PERIPLASMIC PROTEIN"/>
    <property type="match status" value="1"/>
</dbReference>
<keyword evidence="2" id="KW-0813">Transport</keyword>
<keyword evidence="4" id="KW-0574">Periplasm</keyword>
<gene>
    <name evidence="5" type="ORF">CIK84_00355</name>
</gene>
<protein>
    <submittedName>
        <fullName evidence="5">Polyamine ABC transporter substrate-binding protein</fullName>
    </submittedName>
</protein>
<dbReference type="Proteomes" id="UP000235739">
    <property type="component" value="Unassembled WGS sequence"/>
</dbReference>
<dbReference type="PANTHER" id="PTHR30222">
    <property type="entry name" value="SPERMIDINE/PUTRESCINE-BINDING PERIPLASMIC PROTEIN"/>
    <property type="match status" value="1"/>
</dbReference>
<dbReference type="InterPro" id="IPR006059">
    <property type="entry name" value="SBP"/>
</dbReference>
<dbReference type="SUPFAM" id="SSF53850">
    <property type="entry name" value="Periplasmic binding protein-like II"/>
    <property type="match status" value="1"/>
</dbReference>
<evidence type="ECO:0000256" key="3">
    <source>
        <dbReference type="ARBA" id="ARBA00022729"/>
    </source>
</evidence>
<evidence type="ECO:0000256" key="2">
    <source>
        <dbReference type="ARBA" id="ARBA00022448"/>
    </source>
</evidence>
<evidence type="ECO:0000313" key="5">
    <source>
        <dbReference type="EMBL" id="PMQ20119.1"/>
    </source>
</evidence>
<dbReference type="GO" id="GO:0042597">
    <property type="term" value="C:periplasmic space"/>
    <property type="evidence" value="ECO:0007669"/>
    <property type="project" value="UniProtKB-SubCell"/>
</dbReference>
<dbReference type="Pfam" id="PF13416">
    <property type="entry name" value="SBP_bac_8"/>
    <property type="match status" value="1"/>
</dbReference>
<comment type="caution">
    <text evidence="5">The sequence shown here is derived from an EMBL/GenBank/DDBJ whole genome shotgun (WGS) entry which is preliminary data.</text>
</comment>
<reference evidence="5 6" key="1">
    <citation type="journal article" date="2017" name="Elife">
        <title>Extensive horizontal gene transfer in cheese-associated bacteria.</title>
        <authorList>
            <person name="Bonham K.S."/>
            <person name="Wolfe B.E."/>
            <person name="Dutton R.J."/>
        </authorList>
    </citation>
    <scope>NUCLEOTIDE SEQUENCE [LARGE SCALE GENOMIC DNA]</scope>
    <source>
        <strain evidence="5 6">JB182</strain>
    </source>
</reference>
<comment type="subcellular location">
    <subcellularLocation>
        <location evidence="1">Periplasm</location>
    </subcellularLocation>
</comment>
<dbReference type="GO" id="GO:0019808">
    <property type="term" value="F:polyamine binding"/>
    <property type="evidence" value="ECO:0007669"/>
    <property type="project" value="InterPro"/>
</dbReference>
<dbReference type="GO" id="GO:0015846">
    <property type="term" value="P:polyamine transport"/>
    <property type="evidence" value="ECO:0007669"/>
    <property type="project" value="InterPro"/>
</dbReference>
<dbReference type="PRINTS" id="PR00909">
    <property type="entry name" value="SPERMDNBNDNG"/>
</dbReference>
<dbReference type="PROSITE" id="PS51318">
    <property type="entry name" value="TAT"/>
    <property type="match status" value="1"/>
</dbReference>
<evidence type="ECO:0000256" key="1">
    <source>
        <dbReference type="ARBA" id="ARBA00004418"/>
    </source>
</evidence>
<dbReference type="EMBL" id="PNQX01000001">
    <property type="protein sequence ID" value="PMQ20119.1"/>
    <property type="molecule type" value="Genomic_DNA"/>
</dbReference>